<keyword evidence="1" id="KW-0732">Signal</keyword>
<organism evidence="2">
    <name type="scientific">Panicum hallii</name>
    <dbReference type="NCBI Taxonomy" id="206008"/>
    <lineage>
        <taxon>Eukaryota</taxon>
        <taxon>Viridiplantae</taxon>
        <taxon>Streptophyta</taxon>
        <taxon>Embryophyta</taxon>
        <taxon>Tracheophyta</taxon>
        <taxon>Spermatophyta</taxon>
        <taxon>Magnoliopsida</taxon>
        <taxon>Liliopsida</taxon>
        <taxon>Poales</taxon>
        <taxon>Poaceae</taxon>
        <taxon>PACMAD clade</taxon>
        <taxon>Panicoideae</taxon>
        <taxon>Panicodae</taxon>
        <taxon>Paniceae</taxon>
        <taxon>Panicinae</taxon>
        <taxon>Panicum</taxon>
        <taxon>Panicum sect. Panicum</taxon>
    </lineage>
</organism>
<accession>A0A2T8KNH5</accession>
<dbReference type="AlphaFoldDB" id="A0A2T8KNH5"/>
<reference evidence="2" key="1">
    <citation type="submission" date="2018-04" db="EMBL/GenBank/DDBJ databases">
        <title>WGS assembly of Panicum hallii.</title>
        <authorList>
            <person name="Lovell J."/>
            <person name="Jenkins J."/>
            <person name="Lowry D."/>
            <person name="Mamidi S."/>
            <person name="Sreedasyam A."/>
            <person name="Weng X."/>
            <person name="Barry K."/>
            <person name="Bonette J."/>
            <person name="Campitelli B."/>
            <person name="Daum C."/>
            <person name="Gordon S."/>
            <person name="Gould B."/>
            <person name="Lipzen A."/>
            <person name="Macqueen A."/>
            <person name="Palacio-Mejia J."/>
            <person name="Plott C."/>
            <person name="Shakirov E."/>
            <person name="Shu S."/>
            <person name="Yoshinaga Y."/>
            <person name="Zane M."/>
            <person name="Rokhsar D."/>
            <person name="Grimwood J."/>
            <person name="Schmutz J."/>
            <person name="Juenger T."/>
        </authorList>
    </citation>
    <scope>NUCLEOTIDE SEQUENCE [LARGE SCALE GENOMIC DNA]</scope>
    <source>
        <strain evidence="2">FIL2</strain>
    </source>
</reference>
<dbReference type="Gramene" id="PVH63735">
    <property type="protein sequence ID" value="PVH63735"/>
    <property type="gene ID" value="PAHAL_2G094700"/>
</dbReference>
<evidence type="ECO:0008006" key="3">
    <source>
        <dbReference type="Google" id="ProtNLM"/>
    </source>
</evidence>
<evidence type="ECO:0000256" key="1">
    <source>
        <dbReference type="SAM" id="SignalP"/>
    </source>
</evidence>
<name>A0A2T8KNH5_9POAL</name>
<proteinExistence type="predicted"/>
<feature type="signal peptide" evidence="1">
    <location>
        <begin position="1"/>
        <end position="33"/>
    </location>
</feature>
<sequence>MHYVRCSQKSQVVLIFAFFCVLSLCIQTSPGRAQIRRWSLHICVRPGQYYSHQRITVVRESSNLSMF</sequence>
<evidence type="ECO:0000313" key="2">
    <source>
        <dbReference type="EMBL" id="PVH63735.1"/>
    </source>
</evidence>
<protein>
    <recommendedName>
        <fullName evidence="3">Secreted protein</fullName>
    </recommendedName>
</protein>
<dbReference type="Proteomes" id="UP000243499">
    <property type="component" value="Chromosome 2"/>
</dbReference>
<feature type="chain" id="PRO_5015669321" description="Secreted protein" evidence="1">
    <location>
        <begin position="34"/>
        <end position="67"/>
    </location>
</feature>
<dbReference type="EMBL" id="CM008047">
    <property type="protein sequence ID" value="PVH63735.1"/>
    <property type="molecule type" value="Genomic_DNA"/>
</dbReference>
<gene>
    <name evidence="2" type="ORF">PAHAL_2G094700</name>
</gene>